<dbReference type="PRINTS" id="PR00097">
    <property type="entry name" value="ANTSNTHASEII"/>
</dbReference>
<evidence type="ECO:0000259" key="6">
    <source>
        <dbReference type="Pfam" id="PF00117"/>
    </source>
</evidence>
<dbReference type="InterPro" id="IPR006805">
    <property type="entry name" value="Anth_synth_I_N"/>
</dbReference>
<evidence type="ECO:0000259" key="8">
    <source>
        <dbReference type="Pfam" id="PF04715"/>
    </source>
</evidence>
<feature type="domain" description="Anthranilate synthase component I N-terminal" evidence="8">
    <location>
        <begin position="231"/>
        <end position="358"/>
    </location>
</feature>
<dbReference type="EC" id="2.6.1.85" evidence="2"/>
<dbReference type="PROSITE" id="PS51273">
    <property type="entry name" value="GATASE_TYPE_1"/>
    <property type="match status" value="1"/>
</dbReference>
<dbReference type="PANTHER" id="PTHR11236">
    <property type="entry name" value="AMINOBENZOATE/ANTHRANILATE SYNTHASE"/>
    <property type="match status" value="1"/>
</dbReference>
<dbReference type="NCBIfam" id="TIGR00566">
    <property type="entry name" value="trpG_papA"/>
    <property type="match status" value="1"/>
</dbReference>
<evidence type="ECO:0000313" key="10">
    <source>
        <dbReference type="Proteomes" id="UP001359781"/>
    </source>
</evidence>
<dbReference type="Gene3D" id="3.40.50.880">
    <property type="match status" value="1"/>
</dbReference>
<dbReference type="InterPro" id="IPR005801">
    <property type="entry name" value="ADC_synthase"/>
</dbReference>
<dbReference type="CDD" id="cd01743">
    <property type="entry name" value="GATase1_Anthranilate_Synthase"/>
    <property type="match status" value="1"/>
</dbReference>
<dbReference type="SUPFAM" id="SSF56322">
    <property type="entry name" value="ADC synthase"/>
    <property type="match status" value="1"/>
</dbReference>
<dbReference type="Pfam" id="PF00425">
    <property type="entry name" value="Chorismate_bind"/>
    <property type="match status" value="1"/>
</dbReference>
<dbReference type="EMBL" id="JBAHVJ010000003">
    <property type="protein sequence ID" value="MEJ4099487.1"/>
    <property type="molecule type" value="Genomic_DNA"/>
</dbReference>
<dbReference type="Pfam" id="PF00117">
    <property type="entry name" value="GATase"/>
    <property type="match status" value="1"/>
</dbReference>
<keyword evidence="4" id="KW-0315">Glutamine amidotransferase</keyword>
<dbReference type="Proteomes" id="UP001359781">
    <property type="component" value="Unassembled WGS sequence"/>
</dbReference>
<proteinExistence type="inferred from homology"/>
<dbReference type="SUPFAM" id="SSF52317">
    <property type="entry name" value="Class I glutamine amidotransferase-like"/>
    <property type="match status" value="1"/>
</dbReference>
<dbReference type="Gene3D" id="3.60.120.10">
    <property type="entry name" value="Anthranilate synthase"/>
    <property type="match status" value="1"/>
</dbReference>
<comment type="similarity">
    <text evidence="1">In the C-terminal section; belongs to the anthranilate synthase component I family.</text>
</comment>
<evidence type="ECO:0000256" key="5">
    <source>
        <dbReference type="SAM" id="MobiDB-lite"/>
    </source>
</evidence>
<dbReference type="InterPro" id="IPR017926">
    <property type="entry name" value="GATASE"/>
</dbReference>
<organism evidence="9 10">
    <name type="scientific">Corynebacterium mastitidis</name>
    <dbReference type="NCBI Taxonomy" id="161890"/>
    <lineage>
        <taxon>Bacteria</taxon>
        <taxon>Bacillati</taxon>
        <taxon>Actinomycetota</taxon>
        <taxon>Actinomycetes</taxon>
        <taxon>Mycobacteriales</taxon>
        <taxon>Corynebacteriaceae</taxon>
        <taxon>Corynebacterium</taxon>
    </lineage>
</organism>
<dbReference type="PANTHER" id="PTHR11236:SF18">
    <property type="entry name" value="AMINODEOXYCHORISMATE SYNTHASE"/>
    <property type="match status" value="1"/>
</dbReference>
<dbReference type="InterPro" id="IPR006221">
    <property type="entry name" value="TrpG/PapA_dom"/>
</dbReference>
<gene>
    <name evidence="9" type="ORF">V5S96_03800</name>
</gene>
<dbReference type="InterPro" id="IPR019999">
    <property type="entry name" value="Anth_synth_I-like"/>
</dbReference>
<accession>A0ABU8NZN9</accession>
<sequence length="639" mass="70138">MTTHIQVLVVDNYDSYTNNIADLITQISGTVPVILQRADLNRSHWDMDSGITHVVLAPGPGHPSTEHDMAAVNELIDEITIPLLGICFGHQAIALRFGADVEQIEPHHGSVEACYHSDHDLFVDIPSPFDVVRYHSLSMVEGSDLVEPIAWDSAGEVLALQVHGRNITGVQFHPESVLTSHGEQLLRNFLGIRTEENSGAWTPIEEPERSAWYLPTEVAIEPLSIRASDTLSPEKWDIAWLDSADRRSWTGQYSYFAIADRQHAPTIEWSAWRETERIRLNGQPAQTASKADVAAVLADAHTLARSSRIDAIPSPFQGGWIGAIGYEASEDTRRHDANDINMAITYFDTVLVVDHVAGNSWLILGKDKCTNDRLMALVRETVATSGSQERGKGKVPKPTPRDADQLTIQHIDEQIYQGMFNHVQEFLHQGDAYEVNLTHKIRVNLENVDVDLARLYSSLRASNPAPYSAMIRIGDVQLLSSSPEQFLRFDANRYMSTRPIKGTMPRSTTPQEDASNSAQLASDPRFIAENLMVADLLRHDLAGISVPGTRATPELLSVESYSSVHQLVTAVTGRARDDISAASAISAILPGGSMTAPQSDASQKSSVQWRKALEGGILEYSGGSLRKRAKPLSSSGPSS</sequence>
<evidence type="ECO:0000259" key="7">
    <source>
        <dbReference type="Pfam" id="PF00425"/>
    </source>
</evidence>
<keyword evidence="3" id="KW-0808">Transferase</keyword>
<feature type="region of interest" description="Disordered" evidence="5">
    <location>
        <begin position="498"/>
        <end position="520"/>
    </location>
</feature>
<evidence type="ECO:0000256" key="4">
    <source>
        <dbReference type="ARBA" id="ARBA00022962"/>
    </source>
</evidence>
<dbReference type="PRINTS" id="PR00099">
    <property type="entry name" value="CPSGATASE"/>
</dbReference>
<dbReference type="InterPro" id="IPR015890">
    <property type="entry name" value="Chorismate_C"/>
</dbReference>
<keyword evidence="10" id="KW-1185">Reference proteome</keyword>
<feature type="compositionally biased region" description="Polar residues" evidence="5">
    <location>
        <begin position="505"/>
        <end position="520"/>
    </location>
</feature>
<evidence type="ECO:0000256" key="3">
    <source>
        <dbReference type="ARBA" id="ARBA00022679"/>
    </source>
</evidence>
<dbReference type="PRINTS" id="PR00096">
    <property type="entry name" value="GATASE"/>
</dbReference>
<name>A0ABU8NZN9_9CORY</name>
<reference evidence="9 10" key="1">
    <citation type="submission" date="2024-02" db="EMBL/GenBank/DDBJ databases">
        <title>Whole genome sequencing and characterization of Corynebacterium isolated from the ocular surface of dry eye disease sufferers.</title>
        <authorList>
            <person name="Naqvi M."/>
        </authorList>
    </citation>
    <scope>NUCLEOTIDE SEQUENCE [LARGE SCALE GENOMIC DNA]</scope>
    <source>
        <strain evidence="9 10">PCRF</strain>
    </source>
</reference>
<dbReference type="RefSeq" id="WP_337889344.1">
    <property type="nucleotide sequence ID" value="NZ_JBAHVI010000001.1"/>
</dbReference>
<feature type="domain" description="Glutamine amidotransferase" evidence="6">
    <location>
        <begin position="8"/>
        <end position="190"/>
    </location>
</feature>
<protein>
    <recommendedName>
        <fullName evidence="2">aminodeoxychorismate synthase</fullName>
        <ecNumber evidence="2">2.6.1.85</ecNumber>
    </recommendedName>
</protein>
<evidence type="ECO:0000256" key="1">
    <source>
        <dbReference type="ARBA" id="ARBA00005970"/>
    </source>
</evidence>
<comment type="caution">
    <text evidence="9">The sequence shown here is derived from an EMBL/GenBank/DDBJ whole genome shotgun (WGS) entry which is preliminary data.</text>
</comment>
<dbReference type="InterPro" id="IPR029062">
    <property type="entry name" value="Class_I_gatase-like"/>
</dbReference>
<evidence type="ECO:0000256" key="2">
    <source>
        <dbReference type="ARBA" id="ARBA00013139"/>
    </source>
</evidence>
<evidence type="ECO:0000313" key="9">
    <source>
        <dbReference type="EMBL" id="MEJ4099487.1"/>
    </source>
</evidence>
<feature type="domain" description="Chorismate-utilising enzyme C-terminal" evidence="7">
    <location>
        <begin position="413"/>
        <end position="601"/>
    </location>
</feature>
<dbReference type="Pfam" id="PF04715">
    <property type="entry name" value="Anth_synt_I_N"/>
    <property type="match status" value="1"/>
</dbReference>